<feature type="signal peptide" evidence="1">
    <location>
        <begin position="1"/>
        <end position="27"/>
    </location>
</feature>
<proteinExistence type="predicted"/>
<reference evidence="3" key="2">
    <citation type="submission" date="2019-11" db="UniProtKB">
        <authorList>
            <consortium name="WormBaseParasite"/>
        </authorList>
    </citation>
    <scope>IDENTIFICATION</scope>
    <source>
        <strain evidence="3">Puerto Rican</strain>
    </source>
</reference>
<dbReference type="WBParaSite" id="Smp_330240.1">
    <property type="protein sequence ID" value="Smp_330240.1"/>
    <property type="gene ID" value="Smp_330240"/>
</dbReference>
<sequence>MNLTSFHIILIIIVCTMINKIENSGSARKPRKQTTEGVKVPSVEDIINKFLNNSLIEGPFRDDRDQMFYDGRE</sequence>
<name>A0A5K4F958_SCHMA</name>
<evidence type="ECO:0000313" key="2">
    <source>
        <dbReference type="Proteomes" id="UP000008854"/>
    </source>
</evidence>
<dbReference type="InParanoid" id="A0A5K4F958"/>
<protein>
    <submittedName>
        <fullName evidence="3">Uncharacterized protein</fullName>
    </submittedName>
</protein>
<dbReference type="Proteomes" id="UP000008854">
    <property type="component" value="Unassembled WGS sequence"/>
</dbReference>
<evidence type="ECO:0000313" key="3">
    <source>
        <dbReference type="WBParaSite" id="Smp_330240.1"/>
    </source>
</evidence>
<evidence type="ECO:0000256" key="1">
    <source>
        <dbReference type="SAM" id="SignalP"/>
    </source>
</evidence>
<dbReference type="AlphaFoldDB" id="A0A5K4F958"/>
<keyword evidence="2" id="KW-1185">Reference proteome</keyword>
<reference evidence="2" key="1">
    <citation type="journal article" date="2012" name="PLoS Negl. Trop. Dis.">
        <title>A systematically improved high quality genome and transcriptome of the human blood fluke Schistosoma mansoni.</title>
        <authorList>
            <person name="Protasio A.V."/>
            <person name="Tsai I.J."/>
            <person name="Babbage A."/>
            <person name="Nichol S."/>
            <person name="Hunt M."/>
            <person name="Aslett M.A."/>
            <person name="De Silva N."/>
            <person name="Velarde G.S."/>
            <person name="Anderson T.J."/>
            <person name="Clark R.C."/>
            <person name="Davidson C."/>
            <person name="Dillon G.P."/>
            <person name="Holroyd N.E."/>
            <person name="LoVerde P.T."/>
            <person name="Lloyd C."/>
            <person name="McQuillan J."/>
            <person name="Oliveira G."/>
            <person name="Otto T.D."/>
            <person name="Parker-Manuel S.J."/>
            <person name="Quail M.A."/>
            <person name="Wilson R.A."/>
            <person name="Zerlotini A."/>
            <person name="Dunne D.W."/>
            <person name="Berriman M."/>
        </authorList>
    </citation>
    <scope>NUCLEOTIDE SEQUENCE [LARGE SCALE GENOMIC DNA]</scope>
    <source>
        <strain evidence="2">Puerto Rican</strain>
    </source>
</reference>
<organism evidence="2 3">
    <name type="scientific">Schistosoma mansoni</name>
    <name type="common">Blood fluke</name>
    <dbReference type="NCBI Taxonomy" id="6183"/>
    <lineage>
        <taxon>Eukaryota</taxon>
        <taxon>Metazoa</taxon>
        <taxon>Spiralia</taxon>
        <taxon>Lophotrochozoa</taxon>
        <taxon>Platyhelminthes</taxon>
        <taxon>Trematoda</taxon>
        <taxon>Digenea</taxon>
        <taxon>Strigeidida</taxon>
        <taxon>Schistosomatoidea</taxon>
        <taxon>Schistosomatidae</taxon>
        <taxon>Schistosoma</taxon>
    </lineage>
</organism>
<accession>A0A5K4F958</accession>
<keyword evidence="1" id="KW-0732">Signal</keyword>
<feature type="chain" id="PRO_5024389443" evidence="1">
    <location>
        <begin position="28"/>
        <end position="73"/>
    </location>
</feature>